<dbReference type="OrthoDB" id="1436683at2759"/>
<evidence type="ECO:0000313" key="4">
    <source>
        <dbReference type="Proteomes" id="UP000187203"/>
    </source>
</evidence>
<feature type="region of interest" description="Disordered" evidence="2">
    <location>
        <begin position="1"/>
        <end position="34"/>
    </location>
</feature>
<gene>
    <name evidence="3" type="ORF">COLO4_21802</name>
</gene>
<evidence type="ECO:0000256" key="2">
    <source>
        <dbReference type="SAM" id="MobiDB-lite"/>
    </source>
</evidence>
<feature type="coiled-coil region" evidence="1">
    <location>
        <begin position="280"/>
        <end position="321"/>
    </location>
</feature>
<dbReference type="Proteomes" id="UP000187203">
    <property type="component" value="Unassembled WGS sequence"/>
</dbReference>
<dbReference type="PANTHER" id="PTHR33144:SF46">
    <property type="entry name" value="OS04G0610000 PROTEIN"/>
    <property type="match status" value="1"/>
</dbReference>
<name>A0A1R3IQQ3_9ROSI</name>
<dbReference type="STRING" id="93759.A0A1R3IQQ3"/>
<dbReference type="InterPro" id="IPR004252">
    <property type="entry name" value="Probable_transposase_24"/>
</dbReference>
<evidence type="ECO:0000313" key="3">
    <source>
        <dbReference type="EMBL" id="OMO84902.1"/>
    </source>
</evidence>
<evidence type="ECO:0000256" key="1">
    <source>
        <dbReference type="SAM" id="Coils"/>
    </source>
</evidence>
<reference evidence="4" key="1">
    <citation type="submission" date="2013-09" db="EMBL/GenBank/DDBJ databases">
        <title>Corchorus olitorius genome sequencing.</title>
        <authorList>
            <person name="Alam M."/>
            <person name="Haque M.S."/>
            <person name="Islam M.S."/>
            <person name="Emdad E.M."/>
            <person name="Islam M.M."/>
            <person name="Ahmed B."/>
            <person name="Halim A."/>
            <person name="Hossen Q.M.M."/>
            <person name="Hossain M.Z."/>
            <person name="Ahmed R."/>
            <person name="Khan M.M."/>
            <person name="Islam R."/>
            <person name="Rashid M.M."/>
            <person name="Khan S.A."/>
            <person name="Rahman M.S."/>
            <person name="Alam M."/>
            <person name="Yahiya A.S."/>
            <person name="Khan M.S."/>
            <person name="Azam M.S."/>
            <person name="Haque T."/>
            <person name="Lashkar M.Z.H."/>
            <person name="Akhand A.I."/>
            <person name="Morshed G."/>
            <person name="Roy S."/>
            <person name="Uddin K.S."/>
            <person name="Rabeya T."/>
            <person name="Hossain A.S."/>
            <person name="Chowdhury A."/>
            <person name="Snigdha A.R."/>
            <person name="Mortoza M.S."/>
            <person name="Matin S.A."/>
            <person name="Hoque S.M.E."/>
            <person name="Islam M.K."/>
            <person name="Roy D.K."/>
            <person name="Haider R."/>
            <person name="Moosa M.M."/>
            <person name="Elias S.M."/>
            <person name="Hasan A.M."/>
            <person name="Jahan S."/>
            <person name="Shafiuddin M."/>
            <person name="Mahmood N."/>
            <person name="Shommy N.S."/>
        </authorList>
    </citation>
    <scope>NUCLEOTIDE SEQUENCE [LARGE SCALE GENOMIC DNA]</scope>
    <source>
        <strain evidence="4">cv. O-4</strain>
    </source>
</reference>
<dbReference type="Pfam" id="PF03004">
    <property type="entry name" value="Transposase_24"/>
    <property type="match status" value="1"/>
</dbReference>
<dbReference type="EMBL" id="AWUE01017788">
    <property type="protein sequence ID" value="OMO84902.1"/>
    <property type="molecule type" value="Genomic_DNA"/>
</dbReference>
<protein>
    <submittedName>
        <fullName evidence="3">Transposase, Ptta/En/Spm, plant</fullName>
    </submittedName>
</protein>
<proteinExistence type="predicted"/>
<accession>A0A1R3IQQ3</accession>
<keyword evidence="1" id="KW-0175">Coiled coil</keyword>
<comment type="caution">
    <text evidence="3">The sequence shown here is derived from an EMBL/GenBank/DDBJ whole genome shotgun (WGS) entry which is preliminary data.</text>
</comment>
<dbReference type="PANTHER" id="PTHR33144">
    <property type="entry name" value="OS10G0409366 PROTEIN-RELATED"/>
    <property type="match status" value="1"/>
</dbReference>
<sequence>MARRRLKGVRIVSRNDRPTHSTSAGRPRRGEEGIEPLDSAENVNWFTSSGNVVKRRGRTTLKAIYEMNSADRIWVEFNKYHQPIKKEAQLLTGFLGLVARNGRYCPINVKDWRKVDERNKKELTDFVMSKFELEDPFHGCLFIRKSVGKKWRDWKHELYCAYGLNKSMNEILSEDTPKEQVENGSSPGRIAFYEITHKKKDGSFMNEEIQELVQRAKNMMAEQSQVGEGSEQETTRLEDTVYTTVFGKDRPGRVRGLGLGPTPSSYYGSSSRSYTHQADVHAVKADLEDMKLRLEEERNDRMQLEARLQEEESKRIQLQDQVAKMMEFMSGVFPSAVFLNTNASTSKK</sequence>
<organism evidence="3 4">
    <name type="scientific">Corchorus olitorius</name>
    <dbReference type="NCBI Taxonomy" id="93759"/>
    <lineage>
        <taxon>Eukaryota</taxon>
        <taxon>Viridiplantae</taxon>
        <taxon>Streptophyta</taxon>
        <taxon>Embryophyta</taxon>
        <taxon>Tracheophyta</taxon>
        <taxon>Spermatophyta</taxon>
        <taxon>Magnoliopsida</taxon>
        <taxon>eudicotyledons</taxon>
        <taxon>Gunneridae</taxon>
        <taxon>Pentapetalae</taxon>
        <taxon>rosids</taxon>
        <taxon>malvids</taxon>
        <taxon>Malvales</taxon>
        <taxon>Malvaceae</taxon>
        <taxon>Grewioideae</taxon>
        <taxon>Apeibeae</taxon>
        <taxon>Corchorus</taxon>
    </lineage>
</organism>
<dbReference type="AlphaFoldDB" id="A0A1R3IQQ3"/>
<keyword evidence="4" id="KW-1185">Reference proteome</keyword>